<sequence length="209" mass="23495">MTCRYNHPCDRSSVGGAIRTGGGEFPKRLGEPLCQGQKECSYYLKMWQCNFHMTCKFHHPEPGGMSMPSSARPFYPMVQSSSIASNDQYGELLTSYSTARPPLLPDSYLPGAYGHQAENEELLRRNETMVMKIEELTMSNETAAKKIEELCDNNQQLSKTNDELVRSLALSEAKVLKLQLILIFVLVMCVAICFRGFKVVNKGNILFLP</sequence>
<evidence type="ECO:0000313" key="2">
    <source>
        <dbReference type="Proteomes" id="UP001062846"/>
    </source>
</evidence>
<name>A0ACC0P9I4_RHOML</name>
<comment type="caution">
    <text evidence="1">The sequence shown here is derived from an EMBL/GenBank/DDBJ whole genome shotgun (WGS) entry which is preliminary data.</text>
</comment>
<accession>A0ACC0P9I4</accession>
<keyword evidence="2" id="KW-1185">Reference proteome</keyword>
<evidence type="ECO:0000313" key="1">
    <source>
        <dbReference type="EMBL" id="KAI8561387.1"/>
    </source>
</evidence>
<reference evidence="1" key="1">
    <citation type="submission" date="2022-02" db="EMBL/GenBank/DDBJ databases">
        <title>Plant Genome Project.</title>
        <authorList>
            <person name="Zhang R.-G."/>
        </authorList>
    </citation>
    <scope>NUCLEOTIDE SEQUENCE</scope>
    <source>
        <strain evidence="1">AT1</strain>
    </source>
</reference>
<dbReference type="Proteomes" id="UP001062846">
    <property type="component" value="Chromosome 4"/>
</dbReference>
<proteinExistence type="predicted"/>
<protein>
    <submittedName>
        <fullName evidence="1">Uncharacterized protein</fullName>
    </submittedName>
</protein>
<dbReference type="EMBL" id="CM046391">
    <property type="protein sequence ID" value="KAI8561387.1"/>
    <property type="molecule type" value="Genomic_DNA"/>
</dbReference>
<organism evidence="1 2">
    <name type="scientific">Rhododendron molle</name>
    <name type="common">Chinese azalea</name>
    <name type="synonym">Azalea mollis</name>
    <dbReference type="NCBI Taxonomy" id="49168"/>
    <lineage>
        <taxon>Eukaryota</taxon>
        <taxon>Viridiplantae</taxon>
        <taxon>Streptophyta</taxon>
        <taxon>Embryophyta</taxon>
        <taxon>Tracheophyta</taxon>
        <taxon>Spermatophyta</taxon>
        <taxon>Magnoliopsida</taxon>
        <taxon>eudicotyledons</taxon>
        <taxon>Gunneridae</taxon>
        <taxon>Pentapetalae</taxon>
        <taxon>asterids</taxon>
        <taxon>Ericales</taxon>
        <taxon>Ericaceae</taxon>
        <taxon>Ericoideae</taxon>
        <taxon>Rhodoreae</taxon>
        <taxon>Rhododendron</taxon>
    </lineage>
</organism>
<gene>
    <name evidence="1" type="ORF">RHMOL_Rhmol04G0335100</name>
</gene>